<reference evidence="3 4" key="1">
    <citation type="submission" date="2020-03" db="EMBL/GenBank/DDBJ databases">
        <title>Genomic Encyclopedia of Type Strains, Phase IV (KMG-IV): sequencing the most valuable type-strain genomes for metagenomic binning, comparative biology and taxonomic classification.</title>
        <authorList>
            <person name="Goeker M."/>
        </authorList>
    </citation>
    <scope>NUCLEOTIDE SEQUENCE [LARGE SCALE GENOMIC DNA]</scope>
    <source>
        <strain evidence="3 4">DSM 103870</strain>
    </source>
</reference>
<keyword evidence="2" id="KW-1133">Transmembrane helix</keyword>
<gene>
    <name evidence="3" type="ORF">FHS82_003598</name>
</gene>
<keyword evidence="2" id="KW-0812">Transmembrane</keyword>
<feature type="compositionally biased region" description="Basic and acidic residues" evidence="1">
    <location>
        <begin position="1"/>
        <end position="14"/>
    </location>
</feature>
<organism evidence="3 4">
    <name type="scientific">Pseudochelatococcus lubricantis</name>
    <dbReference type="NCBI Taxonomy" id="1538102"/>
    <lineage>
        <taxon>Bacteria</taxon>
        <taxon>Pseudomonadati</taxon>
        <taxon>Pseudomonadota</taxon>
        <taxon>Alphaproteobacteria</taxon>
        <taxon>Hyphomicrobiales</taxon>
        <taxon>Chelatococcaceae</taxon>
        <taxon>Pseudochelatococcus</taxon>
    </lineage>
</organism>
<feature type="transmembrane region" description="Helical" evidence="2">
    <location>
        <begin position="33"/>
        <end position="56"/>
    </location>
</feature>
<keyword evidence="4" id="KW-1185">Reference proteome</keyword>
<proteinExistence type="predicted"/>
<name>A0ABX0V3M9_9HYPH</name>
<keyword evidence="2" id="KW-0472">Membrane</keyword>
<accession>A0ABX0V3M9</accession>
<dbReference type="Proteomes" id="UP001429580">
    <property type="component" value="Unassembled WGS sequence"/>
</dbReference>
<comment type="caution">
    <text evidence="3">The sequence shown here is derived from an EMBL/GenBank/DDBJ whole genome shotgun (WGS) entry which is preliminary data.</text>
</comment>
<evidence type="ECO:0000256" key="2">
    <source>
        <dbReference type="SAM" id="Phobius"/>
    </source>
</evidence>
<protein>
    <submittedName>
        <fullName evidence="3">Uncharacterized protein</fullName>
    </submittedName>
</protein>
<dbReference type="EMBL" id="JAASQI010000010">
    <property type="protein sequence ID" value="NIJ59737.1"/>
    <property type="molecule type" value="Genomic_DNA"/>
</dbReference>
<evidence type="ECO:0000256" key="1">
    <source>
        <dbReference type="SAM" id="MobiDB-lite"/>
    </source>
</evidence>
<evidence type="ECO:0000313" key="4">
    <source>
        <dbReference type="Proteomes" id="UP001429580"/>
    </source>
</evidence>
<feature type="region of interest" description="Disordered" evidence="1">
    <location>
        <begin position="1"/>
        <end position="28"/>
    </location>
</feature>
<dbReference type="RefSeq" id="WP_166955405.1">
    <property type="nucleotide sequence ID" value="NZ_JAASQI010000010.1"/>
</dbReference>
<sequence length="62" mass="6659">MADSPDDRHPRPDEEQQVVPATKTRPGGIGRTVFYILLASLALAAIAWLALEIWAYGGSPAP</sequence>
<evidence type="ECO:0000313" key="3">
    <source>
        <dbReference type="EMBL" id="NIJ59737.1"/>
    </source>
</evidence>